<keyword evidence="1" id="KW-1133">Transmembrane helix</keyword>
<evidence type="ECO:0000313" key="2">
    <source>
        <dbReference type="EMBL" id="JAH20510.1"/>
    </source>
</evidence>
<accession>A0A0E9QW92</accession>
<reference evidence="2" key="2">
    <citation type="journal article" date="2015" name="Fish Shellfish Immunol.">
        <title>Early steps in the European eel (Anguilla anguilla)-Vibrio vulnificus interaction in the gills: Role of the RtxA13 toxin.</title>
        <authorList>
            <person name="Callol A."/>
            <person name="Pajuelo D."/>
            <person name="Ebbesson L."/>
            <person name="Teles M."/>
            <person name="MacKenzie S."/>
            <person name="Amaro C."/>
        </authorList>
    </citation>
    <scope>NUCLEOTIDE SEQUENCE</scope>
</reference>
<protein>
    <submittedName>
        <fullName evidence="2">Uncharacterized protein</fullName>
    </submittedName>
</protein>
<sequence>MMKRQFKQLQSELHSKANFSIIHFFFVLVLILLHFEESK</sequence>
<name>A0A0E9QW92_ANGAN</name>
<evidence type="ECO:0000256" key="1">
    <source>
        <dbReference type="SAM" id="Phobius"/>
    </source>
</evidence>
<organism evidence="2">
    <name type="scientific">Anguilla anguilla</name>
    <name type="common">European freshwater eel</name>
    <name type="synonym">Muraena anguilla</name>
    <dbReference type="NCBI Taxonomy" id="7936"/>
    <lineage>
        <taxon>Eukaryota</taxon>
        <taxon>Metazoa</taxon>
        <taxon>Chordata</taxon>
        <taxon>Craniata</taxon>
        <taxon>Vertebrata</taxon>
        <taxon>Euteleostomi</taxon>
        <taxon>Actinopterygii</taxon>
        <taxon>Neopterygii</taxon>
        <taxon>Teleostei</taxon>
        <taxon>Anguilliformes</taxon>
        <taxon>Anguillidae</taxon>
        <taxon>Anguilla</taxon>
    </lineage>
</organism>
<dbReference type="AlphaFoldDB" id="A0A0E9QW92"/>
<keyword evidence="1" id="KW-0472">Membrane</keyword>
<proteinExistence type="predicted"/>
<reference evidence="2" key="1">
    <citation type="submission" date="2014-11" db="EMBL/GenBank/DDBJ databases">
        <authorList>
            <person name="Amaro Gonzalez C."/>
        </authorList>
    </citation>
    <scope>NUCLEOTIDE SEQUENCE</scope>
</reference>
<keyword evidence="1" id="KW-0812">Transmembrane</keyword>
<feature type="transmembrane region" description="Helical" evidence="1">
    <location>
        <begin position="16"/>
        <end position="35"/>
    </location>
</feature>
<dbReference type="EMBL" id="GBXM01088067">
    <property type="protein sequence ID" value="JAH20510.1"/>
    <property type="molecule type" value="Transcribed_RNA"/>
</dbReference>